<dbReference type="InterPro" id="IPR009014">
    <property type="entry name" value="Transketo_C/PFOR_II"/>
</dbReference>
<dbReference type="SUPFAM" id="SSF52518">
    <property type="entry name" value="Thiamin diphosphate-binding fold (THDP-binding)"/>
    <property type="match status" value="2"/>
</dbReference>
<evidence type="ECO:0000259" key="5">
    <source>
        <dbReference type="Pfam" id="PF09363"/>
    </source>
</evidence>
<comment type="caution">
    <text evidence="7">The sequence shown here is derived from an EMBL/GenBank/DDBJ whole genome shotgun (WGS) entry which is preliminary data.</text>
</comment>
<sequence>MTPALTTAAVPQATRLAQLHRYWLATNYLGAAQLYLRDNFLLERPLQAADIKPRLLGHWGTQPGLNMVYAHLNRLVQDTEASLLLVTGPGHGAPAILANLFLEGTLGEVDPQYSLNRAGLEQLIGQFSWPGGLPSHLVPGTPGQIQEGGELGYCLAHAYGAALDNPDLIVACVVGDGEAETGPLAAAWHSNKYLNPATSGAVLPILHVNGYKLSGPTIFGRMSDEELHHLFTGYGYQVRFVSGSEPHQVHAAMWQALDWAHAEIRRIQEHARLGLLDGVPAWPILILQTPKGWTCPFTVDGQAIENTFHAHQLPVADPAGQPSQLPILEAWLRSYRPQDLCSPLTGALCEEMLSGCPAGDHRLGRNPHANGGQLLVPLKLPNFSDYGVMVPAPGGVTAAATHKLATFLRDVFRRNEDARNFRVVCPDETTSNRMTTLFEATQRAWLGPLHETDEYLSPDGRVMEILSEHTCQGWLEGYLLTGRHGVFGCYEAFIPLVDSMLNQYAKWLKVSKEVPWRQPLASLNYLLTSHVWRQDHNGYTHQVPSFLNAVAAKKSSVARVYLPPDANCLLAVMDHCLRSRDYINLIVASKSPQPQWLGIEAARDHCKRGISAWHWAGNESSSEPHPHPDLVLACAGDVPTTETIAAAALIKQHLPVLRLRVVNVVDLLALMAPDAHPHGLPEATFLGLFSADAPVIFAFHGYPSLIHELLHHRPAPARFHVRGYMEEGRTTTPFDMLVINNMSRYQLVMAALDRITAQPNSPALAQFCQLKLTEHAAYIREHGIDMPEVRCE</sequence>
<dbReference type="Gene3D" id="3.40.50.920">
    <property type="match status" value="1"/>
</dbReference>
<dbReference type="Pfam" id="PF03894">
    <property type="entry name" value="XFP"/>
    <property type="match status" value="1"/>
</dbReference>
<evidence type="ECO:0000259" key="6">
    <source>
        <dbReference type="Pfam" id="PF09364"/>
    </source>
</evidence>
<evidence type="ECO:0000313" key="7">
    <source>
        <dbReference type="EMBL" id="MEL5996740.1"/>
    </source>
</evidence>
<dbReference type="RefSeq" id="WP_342301340.1">
    <property type="nucleotide sequence ID" value="NZ_JBCEVZ010000092.1"/>
</dbReference>
<evidence type="ECO:0000256" key="4">
    <source>
        <dbReference type="ARBA" id="ARBA00023239"/>
    </source>
</evidence>
<dbReference type="PANTHER" id="PTHR31273">
    <property type="entry name" value="PHOSPHOKETOLASE-RELATED"/>
    <property type="match status" value="1"/>
</dbReference>
<dbReference type="Proteomes" id="UP001479606">
    <property type="component" value="Unassembled WGS sequence"/>
</dbReference>
<dbReference type="InterPro" id="IPR019790">
    <property type="entry name" value="Xul5P/Fru6P_PKetolase_CS"/>
</dbReference>
<dbReference type="InterPro" id="IPR018969">
    <property type="entry name" value="Xul5P/Fru6P_PKetolase_C"/>
</dbReference>
<keyword evidence="3" id="KW-0786">Thiamine pyrophosphate</keyword>
<evidence type="ECO:0000256" key="2">
    <source>
        <dbReference type="ARBA" id="ARBA00005623"/>
    </source>
</evidence>
<evidence type="ECO:0000256" key="3">
    <source>
        <dbReference type="ARBA" id="ARBA00023052"/>
    </source>
</evidence>
<dbReference type="InterPro" id="IPR005593">
    <property type="entry name" value="Xul5P/Fru6P_PKetolase"/>
</dbReference>
<feature type="domain" description="Xylulose 5-phosphate/Fructose 6-phosphate phosphoketolase C-terminal" evidence="5">
    <location>
        <begin position="590"/>
        <end position="790"/>
    </location>
</feature>
<name>A0ABU9M479_9BACT</name>
<comment type="similarity">
    <text evidence="2">Belongs to the XFP family.</text>
</comment>
<accession>A0ABU9M479</accession>
<dbReference type="NCBIfam" id="NF003619">
    <property type="entry name" value="PRK05261.1-4"/>
    <property type="match status" value="1"/>
</dbReference>
<feature type="domain" description="Xylulose 5-phosphate/Fructose 6-phosphate phosphoketolase N-terminal" evidence="6">
    <location>
        <begin position="14"/>
        <end position="373"/>
    </location>
</feature>
<dbReference type="PROSITE" id="PS60002">
    <property type="entry name" value="PHOSPHOKETOLASE_1"/>
    <property type="match status" value="1"/>
</dbReference>
<proteinExistence type="inferred from homology"/>
<keyword evidence="4" id="KW-0456">Lyase</keyword>
<dbReference type="EMBL" id="JBCEVZ010000092">
    <property type="protein sequence ID" value="MEL5996740.1"/>
    <property type="molecule type" value="Genomic_DNA"/>
</dbReference>
<protein>
    <submittedName>
        <fullName evidence="7">Phosphoketolase family protein</fullName>
    </submittedName>
</protein>
<evidence type="ECO:0000256" key="1">
    <source>
        <dbReference type="ARBA" id="ARBA00001964"/>
    </source>
</evidence>
<organism evidence="7 8">
    <name type="scientific">Hymenobacter segetis</name>
    <dbReference type="NCBI Taxonomy" id="2025509"/>
    <lineage>
        <taxon>Bacteria</taxon>
        <taxon>Pseudomonadati</taxon>
        <taxon>Bacteroidota</taxon>
        <taxon>Cytophagia</taxon>
        <taxon>Cytophagales</taxon>
        <taxon>Hymenobacteraceae</taxon>
        <taxon>Hymenobacter</taxon>
    </lineage>
</organism>
<dbReference type="InterPro" id="IPR019789">
    <property type="entry name" value="Xul5P/Fru6P_PKetolase_ThDP_BS"/>
</dbReference>
<keyword evidence="8" id="KW-1185">Reference proteome</keyword>
<gene>
    <name evidence="7" type="ORF">AAFH49_21195</name>
</gene>
<dbReference type="NCBIfam" id="NF003616">
    <property type="entry name" value="PRK05261.1-1"/>
    <property type="match status" value="1"/>
</dbReference>
<reference evidence="7 8" key="1">
    <citation type="journal article" date="2018" name="Arch. Microbiol.">
        <title>Hymenobacter segetis sp. nov., isolated from soil.</title>
        <authorList>
            <person name="Ten L.N."/>
            <person name="Lim S.J."/>
            <person name="Kim B.O."/>
            <person name="Kang I.K."/>
            <person name="Jung H.Y."/>
        </authorList>
    </citation>
    <scope>NUCLEOTIDE SEQUENCE [LARGE SCALE GENOMIC DNA]</scope>
    <source>
        <strain evidence="7 8">S7-3-11</strain>
    </source>
</reference>
<dbReference type="PANTHER" id="PTHR31273:SF0">
    <property type="entry name" value="PHOSPHOKETOLASE-RELATED"/>
    <property type="match status" value="1"/>
</dbReference>
<dbReference type="PIRSF" id="PIRSF017245">
    <property type="entry name" value="Phosphoketolase"/>
    <property type="match status" value="1"/>
</dbReference>
<dbReference type="InterPro" id="IPR018970">
    <property type="entry name" value="Xul5P/Fru6P_PKetolase_N"/>
</dbReference>
<dbReference type="InterPro" id="IPR029061">
    <property type="entry name" value="THDP-binding"/>
</dbReference>
<dbReference type="Pfam" id="PF09363">
    <property type="entry name" value="XFP_C"/>
    <property type="match status" value="1"/>
</dbReference>
<dbReference type="Gene3D" id="3.40.50.970">
    <property type="match status" value="2"/>
</dbReference>
<evidence type="ECO:0000313" key="8">
    <source>
        <dbReference type="Proteomes" id="UP001479606"/>
    </source>
</evidence>
<dbReference type="PROSITE" id="PS60003">
    <property type="entry name" value="PHOSPHOKETOLASE_2"/>
    <property type="match status" value="1"/>
</dbReference>
<comment type="cofactor">
    <cofactor evidence="1">
        <name>thiamine diphosphate</name>
        <dbReference type="ChEBI" id="CHEBI:58937"/>
    </cofactor>
</comment>
<dbReference type="Pfam" id="PF09364">
    <property type="entry name" value="XFP_N"/>
    <property type="match status" value="1"/>
</dbReference>